<dbReference type="RefSeq" id="XP_024329885.1">
    <property type="nucleotide sequence ID" value="XM_024473793.1"/>
</dbReference>
<dbReference type="EMBL" id="JPQZ01000111">
    <property type="protein sequence ID" value="KKO74143.1"/>
    <property type="molecule type" value="Genomic_DNA"/>
</dbReference>
<reference evidence="1 2" key="1">
    <citation type="journal article" date="2015" name="Environ. Microbiol.">
        <title>Genome analyses suggest the presence of polyploidy and recent human-driven expansions in eight global populations of the honeybee pathogen Nosema ceranae.</title>
        <authorList>
            <person name="Pelin A."/>
            <person name="Selman M."/>
            <person name="Aris-Brosou S."/>
            <person name="Farinelli L."/>
            <person name="Corradi N."/>
        </authorList>
    </citation>
    <scope>NUCLEOTIDE SEQUENCE [LARGE SCALE GENOMIC DNA]</scope>
    <source>
        <strain evidence="1 2">PA08 1199</strain>
    </source>
</reference>
<dbReference type="GeneID" id="36318690"/>
<dbReference type="VEuPathDB" id="MicrosporidiaDB:G9O61_00g002810"/>
<proteinExistence type="predicted"/>
<organism evidence="1 2">
    <name type="scientific">Vairimorpha ceranae</name>
    <dbReference type="NCBI Taxonomy" id="40302"/>
    <lineage>
        <taxon>Eukaryota</taxon>
        <taxon>Fungi</taxon>
        <taxon>Fungi incertae sedis</taxon>
        <taxon>Microsporidia</taxon>
        <taxon>Nosematidae</taxon>
        <taxon>Vairimorpha</taxon>
    </lineage>
</organism>
<keyword evidence="2" id="KW-1185">Reference proteome</keyword>
<protein>
    <submittedName>
        <fullName evidence="1">Uncharacterized protein</fullName>
    </submittedName>
</protein>
<sequence>MKHEIFGVCKHSKLIYSTNYIDPFLINIITATINIGCDFIDSVLESIDILPYEKVFIKIEEDYVFFGNASIDTYIEEFKKMNI</sequence>
<dbReference type="Proteomes" id="UP000034350">
    <property type="component" value="Unassembled WGS sequence"/>
</dbReference>
<evidence type="ECO:0000313" key="1">
    <source>
        <dbReference type="EMBL" id="KKO74143.1"/>
    </source>
</evidence>
<evidence type="ECO:0000313" key="2">
    <source>
        <dbReference type="Proteomes" id="UP000034350"/>
    </source>
</evidence>
<gene>
    <name evidence="1" type="ORF">AAJ76_1110007960</name>
</gene>
<dbReference type="AlphaFoldDB" id="A0A0F9WM42"/>
<accession>A0A0F9WM42</accession>
<name>A0A0F9WM42_9MICR</name>
<comment type="caution">
    <text evidence="1">The sequence shown here is derived from an EMBL/GenBank/DDBJ whole genome shotgun (WGS) entry which is preliminary data.</text>
</comment>
<dbReference type="VEuPathDB" id="MicrosporidiaDB:AAJ76_1110007960"/>